<accession>A0A072NV91</accession>
<comment type="caution">
    <text evidence="1">The sequence shown here is derived from an EMBL/GenBank/DDBJ whole genome shotgun (WGS) entry which is preliminary data.</text>
</comment>
<reference evidence="1 2" key="1">
    <citation type="submission" date="2014-04" db="EMBL/GenBank/DDBJ databases">
        <title>Draft genome sequence of Bacillus azotoformans MEV2011, a (co-) denitrifying strain unable to grow in the presence of oxygen.</title>
        <authorList>
            <person name="Nielsen M."/>
            <person name="Schreiber L."/>
            <person name="Finster K."/>
            <person name="Schramm A."/>
        </authorList>
    </citation>
    <scope>NUCLEOTIDE SEQUENCE [LARGE SCALE GENOMIC DNA]</scope>
    <source>
        <strain evidence="1 2">MEV2011</strain>
    </source>
</reference>
<evidence type="ECO:0000313" key="1">
    <source>
        <dbReference type="EMBL" id="KEF37150.1"/>
    </source>
</evidence>
<evidence type="ECO:0000313" key="2">
    <source>
        <dbReference type="Proteomes" id="UP000027936"/>
    </source>
</evidence>
<sequence>MQDWNALRTLLTAFEHNEPDDVMSILDMEP</sequence>
<name>A0A072NV91_SCHAZ</name>
<protein>
    <submittedName>
        <fullName evidence="1">Uncharacterized protein</fullName>
    </submittedName>
</protein>
<gene>
    <name evidence="1" type="ORF">M670_03569</name>
</gene>
<dbReference type="EMBL" id="JJRY01000017">
    <property type="protein sequence ID" value="KEF37150.1"/>
    <property type="molecule type" value="Genomic_DNA"/>
</dbReference>
<proteinExistence type="predicted"/>
<dbReference type="AlphaFoldDB" id="A0A072NV91"/>
<organism evidence="1 2">
    <name type="scientific">Schinkia azotoformans MEV2011</name>
    <dbReference type="NCBI Taxonomy" id="1348973"/>
    <lineage>
        <taxon>Bacteria</taxon>
        <taxon>Bacillati</taxon>
        <taxon>Bacillota</taxon>
        <taxon>Bacilli</taxon>
        <taxon>Bacillales</taxon>
        <taxon>Bacillaceae</taxon>
        <taxon>Calidifontibacillus/Schinkia group</taxon>
        <taxon>Schinkia</taxon>
    </lineage>
</organism>
<dbReference type="Proteomes" id="UP000027936">
    <property type="component" value="Unassembled WGS sequence"/>
</dbReference>